<feature type="compositionally biased region" description="Basic and acidic residues" evidence="3">
    <location>
        <begin position="9"/>
        <end position="21"/>
    </location>
</feature>
<proteinExistence type="inferred from homology"/>
<keyword evidence="5" id="KW-1185">Reference proteome</keyword>
<comment type="caution">
    <text evidence="4">The sequence shown here is derived from an EMBL/GenBank/DDBJ whole genome shotgun (WGS) entry which is preliminary data.</text>
</comment>
<dbReference type="SUPFAM" id="SSF51735">
    <property type="entry name" value="NAD(P)-binding Rossmann-fold domains"/>
    <property type="match status" value="1"/>
</dbReference>
<dbReference type="InterPro" id="IPR036291">
    <property type="entry name" value="NAD(P)-bd_dom_sf"/>
</dbReference>
<dbReference type="PRINTS" id="PR00081">
    <property type="entry name" value="GDHRDH"/>
</dbReference>
<dbReference type="AlphaFoldDB" id="A0A2A7UUZ9"/>
<accession>A0A2A7UUZ9</accession>
<dbReference type="Gene3D" id="3.40.50.720">
    <property type="entry name" value="NAD(P)-binding Rossmann-like Domain"/>
    <property type="match status" value="1"/>
</dbReference>
<dbReference type="PROSITE" id="PS00061">
    <property type="entry name" value="ADH_SHORT"/>
    <property type="match status" value="1"/>
</dbReference>
<dbReference type="FunFam" id="3.40.50.720:FF:000084">
    <property type="entry name" value="Short-chain dehydrogenase reductase"/>
    <property type="match status" value="1"/>
</dbReference>
<evidence type="ECO:0000256" key="1">
    <source>
        <dbReference type="ARBA" id="ARBA00006484"/>
    </source>
</evidence>
<gene>
    <name evidence="4" type="ORF">CRM82_11790</name>
</gene>
<dbReference type="EMBL" id="PDEA01000001">
    <property type="protein sequence ID" value="PEH89189.1"/>
    <property type="molecule type" value="Genomic_DNA"/>
</dbReference>
<dbReference type="InterPro" id="IPR002347">
    <property type="entry name" value="SDR_fam"/>
</dbReference>
<feature type="compositionally biased region" description="Low complexity" evidence="3">
    <location>
        <begin position="55"/>
        <end position="64"/>
    </location>
</feature>
<dbReference type="PANTHER" id="PTHR48107:SF16">
    <property type="entry name" value="NADPH-DEPENDENT ALDEHYDE REDUCTASE 1, CHLOROPLASTIC"/>
    <property type="match status" value="1"/>
</dbReference>
<evidence type="ECO:0000256" key="3">
    <source>
        <dbReference type="SAM" id="MobiDB-lite"/>
    </source>
</evidence>
<comment type="similarity">
    <text evidence="1">Belongs to the short-chain dehydrogenases/reductases (SDR) family.</text>
</comment>
<feature type="region of interest" description="Disordered" evidence="3">
    <location>
        <begin position="1"/>
        <end position="80"/>
    </location>
</feature>
<evidence type="ECO:0000256" key="2">
    <source>
        <dbReference type="ARBA" id="ARBA00023002"/>
    </source>
</evidence>
<dbReference type="Proteomes" id="UP000220246">
    <property type="component" value="Unassembled WGS sequence"/>
</dbReference>
<evidence type="ECO:0000313" key="5">
    <source>
        <dbReference type="Proteomes" id="UP000220246"/>
    </source>
</evidence>
<dbReference type="PRINTS" id="PR00080">
    <property type="entry name" value="SDRFAMILY"/>
</dbReference>
<dbReference type="InterPro" id="IPR020904">
    <property type="entry name" value="Sc_DH/Rdtase_CS"/>
</dbReference>
<keyword evidence="2" id="KW-0560">Oxidoreductase</keyword>
<organism evidence="4 5">
    <name type="scientific">Comamonas terrigena</name>
    <dbReference type="NCBI Taxonomy" id="32013"/>
    <lineage>
        <taxon>Bacteria</taxon>
        <taxon>Pseudomonadati</taxon>
        <taxon>Pseudomonadota</taxon>
        <taxon>Betaproteobacteria</taxon>
        <taxon>Burkholderiales</taxon>
        <taxon>Comamonadaceae</taxon>
        <taxon>Comamonas</taxon>
    </lineage>
</organism>
<dbReference type="STRING" id="1219032.GCA_001515545_01341"/>
<protein>
    <submittedName>
        <fullName evidence="4">Short-chain dehydrogenase</fullName>
    </submittedName>
</protein>
<sequence>MKGITAMKDPNKWKKSERPADADAAMQRQQVIQATQDADDRQAPTRNARAKPKAKGAPGPGHAEPAPPLPPQTLAKPGLQADMPLQPRSLAKDYRGSGKLEGKVAIITGGDSGIGRAVAILFAREGARVAIAYLNEDEDTQETCRLVEAEGGTCLPISGDVQDAAFCEGMVAKAVAKFGAIHVLVNNAAFQEHAEHIEDITEQRLEETFKTNVFGYFHMVKAVLPHLGQGDCIINTGSVTGLRGSKNLLDYSATKGAIHAFTKALASNLAERNIRVNAVAPGPVWTPLNPADKTAEDVVQFGAKTDMRRPAQPEEISPAYVFLASQACSSYITGVVLPITGTAAEG</sequence>
<reference evidence="5" key="1">
    <citation type="submission" date="2017-09" db="EMBL/GenBank/DDBJ databases">
        <title>FDA dAtabase for Regulatory Grade micrObial Sequences (FDA-ARGOS): Supporting development and validation of Infectious Disease Dx tests.</title>
        <authorList>
            <person name="Minogue T."/>
            <person name="Wolcott M."/>
            <person name="Wasieloski L."/>
            <person name="Aguilar W."/>
            <person name="Moore D."/>
            <person name="Tallon L."/>
            <person name="Sadzewicz L."/>
            <person name="Ott S."/>
            <person name="Zhao X."/>
            <person name="Nagaraj S."/>
            <person name="Vavikolanu K."/>
            <person name="Aluvathingal J."/>
            <person name="Nadendla S."/>
            <person name="Sichtig H."/>
        </authorList>
    </citation>
    <scope>NUCLEOTIDE SEQUENCE [LARGE SCALE GENOMIC DNA]</scope>
    <source>
        <strain evidence="5">FDAARGOS_394</strain>
    </source>
</reference>
<dbReference type="OrthoDB" id="9809287at2"/>
<dbReference type="NCBIfam" id="NF005214">
    <property type="entry name" value="PRK06701.1"/>
    <property type="match status" value="1"/>
</dbReference>
<dbReference type="Pfam" id="PF13561">
    <property type="entry name" value="adh_short_C2"/>
    <property type="match status" value="1"/>
</dbReference>
<name>A0A2A7UUZ9_COMTR</name>
<dbReference type="GO" id="GO:0016614">
    <property type="term" value="F:oxidoreductase activity, acting on CH-OH group of donors"/>
    <property type="evidence" value="ECO:0007669"/>
    <property type="project" value="UniProtKB-ARBA"/>
</dbReference>
<dbReference type="PANTHER" id="PTHR48107">
    <property type="entry name" value="NADPH-DEPENDENT ALDEHYDE REDUCTASE-LIKE PROTEIN, CHLOROPLASTIC-RELATED"/>
    <property type="match status" value="1"/>
</dbReference>
<evidence type="ECO:0000313" key="4">
    <source>
        <dbReference type="EMBL" id="PEH89189.1"/>
    </source>
</evidence>
<feature type="compositionally biased region" description="Polar residues" evidence="3">
    <location>
        <begin position="27"/>
        <end position="36"/>
    </location>
</feature>